<comment type="caution">
    <text evidence="1">The sequence shown here is derived from an EMBL/GenBank/DDBJ whole genome shotgun (WGS) entry which is preliminary data.</text>
</comment>
<protein>
    <submittedName>
        <fullName evidence="1">Hydrolase</fullName>
    </submittedName>
</protein>
<reference evidence="1" key="2">
    <citation type="journal article" date="2014" name="ISME J.">
        <title>Microbial stratification in low pH oxic and suboxic macroscopic growths along an acid mine drainage.</title>
        <authorList>
            <person name="Mendez-Garcia C."/>
            <person name="Mesa V."/>
            <person name="Sprenger R.R."/>
            <person name="Richter M."/>
            <person name="Diez M.S."/>
            <person name="Solano J."/>
            <person name="Bargiela R."/>
            <person name="Golyshina O.V."/>
            <person name="Manteca A."/>
            <person name="Ramos J.L."/>
            <person name="Gallego J.R."/>
            <person name="Llorente I."/>
            <person name="Martins Dos Santos V.A."/>
            <person name="Jensen O.N."/>
            <person name="Pelaez A.I."/>
            <person name="Sanchez J."/>
            <person name="Ferrer M."/>
        </authorList>
    </citation>
    <scope>NUCLEOTIDE SEQUENCE</scope>
</reference>
<dbReference type="AlphaFoldDB" id="T1BJD6"/>
<evidence type="ECO:0000313" key="1">
    <source>
        <dbReference type="EMBL" id="EQD53374.1"/>
    </source>
</evidence>
<sequence>MSAPSPRPRVRLRPARTFGALSLDLWFTTVYFEAEDEEVWRRARRGAIRDILVDRAGRPYPVTRVEEAMKAVREGLRAQGVTNDMLAPRTYLEYVRRELGSTVEPTEEDARYLGSAGMDEAPPRINPEARRLVERMEARGVPVVAISNTARPGEVWKSFLDRRGGPRFRFVLASCDFGWGKPHPGLFHQAA</sequence>
<dbReference type="InterPro" id="IPR023214">
    <property type="entry name" value="HAD_sf"/>
</dbReference>
<name>T1BJD6_9ZZZZ</name>
<organism evidence="1">
    <name type="scientific">mine drainage metagenome</name>
    <dbReference type="NCBI Taxonomy" id="410659"/>
    <lineage>
        <taxon>unclassified sequences</taxon>
        <taxon>metagenomes</taxon>
        <taxon>ecological metagenomes</taxon>
    </lineage>
</organism>
<accession>T1BJD6</accession>
<dbReference type="Gene3D" id="3.40.50.1000">
    <property type="entry name" value="HAD superfamily/HAD-like"/>
    <property type="match status" value="1"/>
</dbReference>
<feature type="non-terminal residue" evidence="1">
    <location>
        <position position="191"/>
    </location>
</feature>
<dbReference type="GO" id="GO:0016787">
    <property type="term" value="F:hydrolase activity"/>
    <property type="evidence" value="ECO:0007669"/>
    <property type="project" value="UniProtKB-KW"/>
</dbReference>
<dbReference type="SUPFAM" id="SSF56784">
    <property type="entry name" value="HAD-like"/>
    <property type="match status" value="1"/>
</dbReference>
<keyword evidence="1" id="KW-0378">Hydrolase</keyword>
<proteinExistence type="predicted"/>
<dbReference type="EMBL" id="AUZY01006750">
    <property type="protein sequence ID" value="EQD53374.1"/>
    <property type="molecule type" value="Genomic_DNA"/>
</dbReference>
<dbReference type="InterPro" id="IPR036412">
    <property type="entry name" value="HAD-like_sf"/>
</dbReference>
<reference evidence="1" key="1">
    <citation type="submission" date="2013-08" db="EMBL/GenBank/DDBJ databases">
        <authorList>
            <person name="Mendez C."/>
            <person name="Richter M."/>
            <person name="Ferrer M."/>
            <person name="Sanchez J."/>
        </authorList>
    </citation>
    <scope>NUCLEOTIDE SEQUENCE</scope>
</reference>
<gene>
    <name evidence="1" type="ORF">B1B_10294</name>
</gene>